<protein>
    <submittedName>
        <fullName evidence="2">Uncharacterized protein</fullName>
    </submittedName>
</protein>
<gene>
    <name evidence="2" type="ORF">C8J55DRAFT_496233</name>
</gene>
<comment type="caution">
    <text evidence="2">The sequence shown here is derived from an EMBL/GenBank/DDBJ whole genome shotgun (WGS) entry which is preliminary data.</text>
</comment>
<dbReference type="AlphaFoldDB" id="A0A9W9B5S1"/>
<evidence type="ECO:0000313" key="2">
    <source>
        <dbReference type="EMBL" id="KAJ4496278.1"/>
    </source>
</evidence>
<evidence type="ECO:0000313" key="3">
    <source>
        <dbReference type="Proteomes" id="UP001150238"/>
    </source>
</evidence>
<reference evidence="2" key="1">
    <citation type="submission" date="2022-08" db="EMBL/GenBank/DDBJ databases">
        <authorList>
            <consortium name="DOE Joint Genome Institute"/>
            <person name="Min B."/>
            <person name="Riley R."/>
            <person name="Sierra-Patev S."/>
            <person name="Naranjo-Ortiz M."/>
            <person name="Looney B."/>
            <person name="Konkel Z."/>
            <person name="Slot J.C."/>
            <person name="Sakamoto Y."/>
            <person name="Steenwyk J.L."/>
            <person name="Rokas A."/>
            <person name="Carro J."/>
            <person name="Camarero S."/>
            <person name="Ferreira P."/>
            <person name="Molpeceres G."/>
            <person name="Ruiz-Duenas F.J."/>
            <person name="Serrano A."/>
            <person name="Henrissat B."/>
            <person name="Drula E."/>
            <person name="Hughes K.W."/>
            <person name="Mata J.L."/>
            <person name="Ishikawa N.K."/>
            <person name="Vargas-Isla R."/>
            <person name="Ushijima S."/>
            <person name="Smith C.A."/>
            <person name="Ahrendt S."/>
            <person name="Andreopoulos W."/>
            <person name="He G."/>
            <person name="Labutti K."/>
            <person name="Lipzen A."/>
            <person name="Ng V."/>
            <person name="Sandor L."/>
            <person name="Barry K."/>
            <person name="Martinez A.T."/>
            <person name="Xiao Y."/>
            <person name="Gibbons J.G."/>
            <person name="Terashima K."/>
            <person name="Hibbett D.S."/>
            <person name="Grigoriev I.V."/>
        </authorList>
    </citation>
    <scope>NUCLEOTIDE SEQUENCE</scope>
    <source>
        <strain evidence="2">Sp2 HRB7682 ss15</strain>
    </source>
</reference>
<accession>A0A9W9B5S1</accession>
<sequence>MDPTMLHNRSFAEAACPYPLARHERDALSTLLILEEDGEDDYSADDEYDMDFESSFDTSFDCERPSFDRWYSKDLPATPSRALNRGIPNMHPTSTIRTLIVDSESEFEEDESDEEILEEHECPPNCYLCSISAVIYKIEYPELYEECDSLDDEDDFEDCTTSAPTTHCVPECISCARERLRAEGYQFPAYQYDHNDHIPDDDEAKVEEKIKPWGQSIPREEVDPPINTVFATPPPDSQKAESTTLPVKLNEIFPRVFFPPPRPSSNTCV</sequence>
<organism evidence="2 3">
    <name type="scientific">Lentinula lateritia</name>
    <dbReference type="NCBI Taxonomy" id="40482"/>
    <lineage>
        <taxon>Eukaryota</taxon>
        <taxon>Fungi</taxon>
        <taxon>Dikarya</taxon>
        <taxon>Basidiomycota</taxon>
        <taxon>Agaricomycotina</taxon>
        <taxon>Agaricomycetes</taxon>
        <taxon>Agaricomycetidae</taxon>
        <taxon>Agaricales</taxon>
        <taxon>Marasmiineae</taxon>
        <taxon>Omphalotaceae</taxon>
        <taxon>Lentinula</taxon>
    </lineage>
</organism>
<dbReference type="EMBL" id="JANVFS010000001">
    <property type="protein sequence ID" value="KAJ4496278.1"/>
    <property type="molecule type" value="Genomic_DNA"/>
</dbReference>
<name>A0A9W9B5S1_9AGAR</name>
<feature type="region of interest" description="Disordered" evidence="1">
    <location>
        <begin position="217"/>
        <end position="243"/>
    </location>
</feature>
<reference evidence="2" key="2">
    <citation type="journal article" date="2023" name="Proc. Natl. Acad. Sci. U.S.A.">
        <title>A global phylogenomic analysis of the shiitake genus Lentinula.</title>
        <authorList>
            <person name="Sierra-Patev S."/>
            <person name="Min B."/>
            <person name="Naranjo-Ortiz M."/>
            <person name="Looney B."/>
            <person name="Konkel Z."/>
            <person name="Slot J.C."/>
            <person name="Sakamoto Y."/>
            <person name="Steenwyk J.L."/>
            <person name="Rokas A."/>
            <person name="Carro J."/>
            <person name="Camarero S."/>
            <person name="Ferreira P."/>
            <person name="Molpeceres G."/>
            <person name="Ruiz-Duenas F.J."/>
            <person name="Serrano A."/>
            <person name="Henrissat B."/>
            <person name="Drula E."/>
            <person name="Hughes K.W."/>
            <person name="Mata J.L."/>
            <person name="Ishikawa N.K."/>
            <person name="Vargas-Isla R."/>
            <person name="Ushijima S."/>
            <person name="Smith C.A."/>
            <person name="Donoghue J."/>
            <person name="Ahrendt S."/>
            <person name="Andreopoulos W."/>
            <person name="He G."/>
            <person name="LaButti K."/>
            <person name="Lipzen A."/>
            <person name="Ng V."/>
            <person name="Riley R."/>
            <person name="Sandor L."/>
            <person name="Barry K."/>
            <person name="Martinez A.T."/>
            <person name="Xiao Y."/>
            <person name="Gibbons J.G."/>
            <person name="Terashima K."/>
            <person name="Grigoriev I.V."/>
            <person name="Hibbett D."/>
        </authorList>
    </citation>
    <scope>NUCLEOTIDE SEQUENCE</scope>
    <source>
        <strain evidence="2">Sp2 HRB7682 ss15</strain>
    </source>
</reference>
<dbReference type="Proteomes" id="UP001150238">
    <property type="component" value="Unassembled WGS sequence"/>
</dbReference>
<evidence type="ECO:0000256" key="1">
    <source>
        <dbReference type="SAM" id="MobiDB-lite"/>
    </source>
</evidence>
<proteinExistence type="predicted"/>